<evidence type="ECO:0008006" key="5">
    <source>
        <dbReference type="Google" id="ProtNLM"/>
    </source>
</evidence>
<reference evidence="3 4" key="1">
    <citation type="submission" date="2016-10" db="EMBL/GenBank/DDBJ databases">
        <title>Genome sequence of the basidiomycete white-rot fungus Trametes pubescens.</title>
        <authorList>
            <person name="Makela M.R."/>
            <person name="Granchi Z."/>
            <person name="Peng M."/>
            <person name="De Vries R.P."/>
            <person name="Grigoriev I."/>
            <person name="Riley R."/>
            <person name="Hilden K."/>
        </authorList>
    </citation>
    <scope>NUCLEOTIDE SEQUENCE [LARGE SCALE GENOMIC DNA]</scope>
    <source>
        <strain evidence="3 4">FBCC735</strain>
    </source>
</reference>
<feature type="transmembrane region" description="Helical" evidence="2">
    <location>
        <begin position="237"/>
        <end position="255"/>
    </location>
</feature>
<dbReference type="EMBL" id="MNAD01001456">
    <property type="protein sequence ID" value="OJT05465.1"/>
    <property type="molecule type" value="Genomic_DNA"/>
</dbReference>
<dbReference type="Proteomes" id="UP000184267">
    <property type="component" value="Unassembled WGS sequence"/>
</dbReference>
<feature type="transmembrane region" description="Helical" evidence="2">
    <location>
        <begin position="261"/>
        <end position="280"/>
    </location>
</feature>
<keyword evidence="2" id="KW-1133">Transmembrane helix</keyword>
<dbReference type="OMA" id="GILTYSW"/>
<sequence>MKQALLAVVQVWLDRLQSMAVVTTFFVSIDSILFSLTSSTRPVDLHAWNMRDQVINASLGGAIIFHACACESSHQSPECHSTARLTRGLPAIVAYVGAFVLIRYRLNKAEEQEKTMLTADPENPARAAIAEKRRPPNSSAHRPSASMSSAAAPPSPFDTIRDFPLEVFTDLRSLVLVERTRPLWFLRPPCGNHARANAGTGARGKQDPGASAKDNAVATLEGIVGVLARAHTVCGGMTLLGFFLALLGILTYSWTAVPTSLGIFASSCMGVCGIAATIAFW</sequence>
<dbReference type="AlphaFoldDB" id="A0A1M2VD18"/>
<evidence type="ECO:0000256" key="1">
    <source>
        <dbReference type="SAM" id="MobiDB-lite"/>
    </source>
</evidence>
<keyword evidence="4" id="KW-1185">Reference proteome</keyword>
<keyword evidence="2" id="KW-0812">Transmembrane</keyword>
<feature type="region of interest" description="Disordered" evidence="1">
    <location>
        <begin position="131"/>
        <end position="153"/>
    </location>
</feature>
<dbReference type="OrthoDB" id="2653987at2759"/>
<comment type="caution">
    <text evidence="3">The sequence shown here is derived from an EMBL/GenBank/DDBJ whole genome shotgun (WGS) entry which is preliminary data.</text>
</comment>
<evidence type="ECO:0000313" key="4">
    <source>
        <dbReference type="Proteomes" id="UP000184267"/>
    </source>
</evidence>
<protein>
    <recommendedName>
        <fullName evidence="5">Transmembrane protein</fullName>
    </recommendedName>
</protein>
<accession>A0A1M2VD18</accession>
<organism evidence="3 4">
    <name type="scientific">Trametes pubescens</name>
    <name type="common">White-rot fungus</name>
    <dbReference type="NCBI Taxonomy" id="154538"/>
    <lineage>
        <taxon>Eukaryota</taxon>
        <taxon>Fungi</taxon>
        <taxon>Dikarya</taxon>
        <taxon>Basidiomycota</taxon>
        <taxon>Agaricomycotina</taxon>
        <taxon>Agaricomycetes</taxon>
        <taxon>Polyporales</taxon>
        <taxon>Polyporaceae</taxon>
        <taxon>Trametes</taxon>
    </lineage>
</organism>
<evidence type="ECO:0000313" key="3">
    <source>
        <dbReference type="EMBL" id="OJT05465.1"/>
    </source>
</evidence>
<name>A0A1M2VD18_TRAPU</name>
<keyword evidence="2" id="KW-0472">Membrane</keyword>
<gene>
    <name evidence="3" type="ORF">TRAPUB_3694</name>
</gene>
<evidence type="ECO:0000256" key="2">
    <source>
        <dbReference type="SAM" id="Phobius"/>
    </source>
</evidence>
<proteinExistence type="predicted"/>
<feature type="compositionally biased region" description="Low complexity" evidence="1">
    <location>
        <begin position="138"/>
        <end position="152"/>
    </location>
</feature>